<comment type="cofactor">
    <cofactor evidence="8">
        <name>dipyrromethane</name>
        <dbReference type="ChEBI" id="CHEBI:60342"/>
    </cofactor>
    <text evidence="8">Binds 1 dipyrromethane group covalently.</text>
</comment>
<dbReference type="AlphaFoldDB" id="A0A245ZF73"/>
<evidence type="ECO:0000256" key="5">
    <source>
        <dbReference type="ARBA" id="ARBA00022679"/>
    </source>
</evidence>
<dbReference type="Pfam" id="PF01379">
    <property type="entry name" value="Porphobil_deam"/>
    <property type="match status" value="1"/>
</dbReference>
<feature type="domain" description="Porphobilinogen deaminase N-terminal" evidence="9">
    <location>
        <begin position="20"/>
        <end position="218"/>
    </location>
</feature>
<comment type="function">
    <text evidence="1 8">Tetrapolymerization of the monopyrrole PBG into the hydroxymethylbilane pre-uroporphyrinogen in several discrete steps.</text>
</comment>
<dbReference type="NCBIfam" id="TIGR00212">
    <property type="entry name" value="hemC"/>
    <property type="match status" value="1"/>
</dbReference>
<dbReference type="Gene3D" id="3.30.160.40">
    <property type="entry name" value="Porphobilinogen deaminase, C-terminal domain"/>
    <property type="match status" value="1"/>
</dbReference>
<dbReference type="UniPathway" id="UPA00251">
    <property type="reaction ID" value="UER00319"/>
</dbReference>
<feature type="domain" description="Porphobilinogen deaminase C-terminal" evidence="10">
    <location>
        <begin position="235"/>
        <end position="280"/>
    </location>
</feature>
<dbReference type="HAMAP" id="MF_00260">
    <property type="entry name" value="Porphobil_deam"/>
    <property type="match status" value="1"/>
</dbReference>
<proteinExistence type="inferred from homology"/>
<dbReference type="GO" id="GO:0005737">
    <property type="term" value="C:cytoplasm"/>
    <property type="evidence" value="ECO:0007669"/>
    <property type="project" value="UniProtKB-UniRule"/>
</dbReference>
<dbReference type="EMBL" id="NBBI01000006">
    <property type="protein sequence ID" value="OWK28395.1"/>
    <property type="molecule type" value="Genomic_DNA"/>
</dbReference>
<accession>A0A245ZF73</accession>
<evidence type="ECO:0000256" key="2">
    <source>
        <dbReference type="ARBA" id="ARBA00004735"/>
    </source>
</evidence>
<keyword evidence="5 8" id="KW-0808">Transferase</keyword>
<evidence type="ECO:0000256" key="3">
    <source>
        <dbReference type="ARBA" id="ARBA00005638"/>
    </source>
</evidence>
<reference evidence="11 12" key="1">
    <citation type="submission" date="2017-03" db="EMBL/GenBank/DDBJ databases">
        <title>Genome sequence of Sphingomonas dokdonensis DSM 21029.</title>
        <authorList>
            <person name="Poehlein A."/>
            <person name="Wuebbeler J.H."/>
            <person name="Steinbuechel A."/>
            <person name="Daniel R."/>
        </authorList>
    </citation>
    <scope>NUCLEOTIDE SEQUENCE [LARGE SCALE GENOMIC DNA]</scope>
    <source>
        <strain evidence="11 12">DSM 21029</strain>
    </source>
</reference>
<name>A0A245ZF73_9SPHN</name>
<dbReference type="PIRSF" id="PIRSF001438">
    <property type="entry name" value="4pyrrol_synth_OHMeBilane_synth"/>
    <property type="match status" value="1"/>
</dbReference>
<dbReference type="Pfam" id="PF03900">
    <property type="entry name" value="Porphobil_deamC"/>
    <property type="match status" value="1"/>
</dbReference>
<evidence type="ECO:0000313" key="12">
    <source>
        <dbReference type="Proteomes" id="UP000197290"/>
    </source>
</evidence>
<comment type="caution">
    <text evidence="11">The sequence shown here is derived from an EMBL/GenBank/DDBJ whole genome shotgun (WGS) entry which is preliminary data.</text>
</comment>
<feature type="modified residue" description="S-(dipyrrolylmethanemethyl)cysteine" evidence="8">
    <location>
        <position position="251"/>
    </location>
</feature>
<comment type="subunit">
    <text evidence="4 8">Monomer.</text>
</comment>
<dbReference type="PRINTS" id="PR00151">
    <property type="entry name" value="PORPHBDMNASE"/>
</dbReference>
<keyword evidence="12" id="KW-1185">Reference proteome</keyword>
<evidence type="ECO:0000256" key="1">
    <source>
        <dbReference type="ARBA" id="ARBA00002869"/>
    </source>
</evidence>
<evidence type="ECO:0000256" key="4">
    <source>
        <dbReference type="ARBA" id="ARBA00011245"/>
    </source>
</evidence>
<comment type="similarity">
    <text evidence="3 8">Belongs to the HMBS family.</text>
</comment>
<comment type="miscellaneous">
    <text evidence="8">The porphobilinogen subunits are added to the dipyrromethane group.</text>
</comment>
<evidence type="ECO:0000256" key="7">
    <source>
        <dbReference type="ARBA" id="ARBA00048169"/>
    </source>
</evidence>
<dbReference type="GO" id="GO:0006782">
    <property type="term" value="P:protoporphyrinogen IX biosynthetic process"/>
    <property type="evidence" value="ECO:0007669"/>
    <property type="project" value="UniProtKB-UniRule"/>
</dbReference>
<dbReference type="GO" id="GO:0004418">
    <property type="term" value="F:hydroxymethylbilane synthase activity"/>
    <property type="evidence" value="ECO:0007669"/>
    <property type="project" value="UniProtKB-UniRule"/>
</dbReference>
<dbReference type="SUPFAM" id="SSF53850">
    <property type="entry name" value="Periplasmic binding protein-like II"/>
    <property type="match status" value="1"/>
</dbReference>
<keyword evidence="6 8" id="KW-0627">Porphyrin biosynthesis</keyword>
<protein>
    <recommendedName>
        <fullName evidence="8">Porphobilinogen deaminase</fullName>
        <shortName evidence="8">PBG</shortName>
        <ecNumber evidence="8">2.5.1.61</ecNumber>
    </recommendedName>
    <alternativeName>
        <fullName evidence="8">Hydroxymethylbilane synthase</fullName>
        <shortName evidence="8">HMBS</shortName>
    </alternativeName>
    <alternativeName>
        <fullName evidence="8">Pre-uroporphyrinogen synthase</fullName>
    </alternativeName>
</protein>
<dbReference type="InterPro" id="IPR022418">
    <property type="entry name" value="Porphobilinogen_deaminase_C"/>
</dbReference>
<evidence type="ECO:0000256" key="8">
    <source>
        <dbReference type="HAMAP-Rule" id="MF_00260"/>
    </source>
</evidence>
<comment type="pathway">
    <text evidence="2">Porphyrin-containing compound metabolism; protoporphyrin-IX biosynthesis; coproporphyrinogen-III from 5-aminolevulinate: step 2/4.</text>
</comment>
<dbReference type="Proteomes" id="UP000197290">
    <property type="component" value="Unassembled WGS sequence"/>
</dbReference>
<evidence type="ECO:0000256" key="6">
    <source>
        <dbReference type="ARBA" id="ARBA00023244"/>
    </source>
</evidence>
<dbReference type="EC" id="2.5.1.61" evidence="8"/>
<sequence length="315" mass="33360">MPPPPWQRHEYDRTMATTFRLGTRGSPLALTQAGMVRDALIAAHGWDDVEIVVVRTTGDRVQDRALAEIGGKALWTKELDRALLAGEVDACVHSMKDVETIRPAEIAIAAILPRADARDRLIGAESIEALPHGAVLGTSSPRRRAQMLRRRPDLKVVLLRGNVDSRLGKLAAGEIDATLLAAAGLERLERHETGVPLPVETTLPAPAQGAVGVETLADGPARALVDVIDCADTHRCIRMERALLAALGATCHSPVAAIATWQGDQIHLAAELLDEDGTAHVGGSTIGPAEDALATALAADLLERAPAVIRQLFGG</sequence>
<dbReference type="InterPro" id="IPR022417">
    <property type="entry name" value="Porphobilin_deaminase_N"/>
</dbReference>
<dbReference type="InterPro" id="IPR000860">
    <property type="entry name" value="HemC"/>
</dbReference>
<organism evidence="11 12">
    <name type="scientific">Sphingomonas dokdonensis</name>
    <dbReference type="NCBI Taxonomy" id="344880"/>
    <lineage>
        <taxon>Bacteria</taxon>
        <taxon>Pseudomonadati</taxon>
        <taxon>Pseudomonadota</taxon>
        <taxon>Alphaproteobacteria</taxon>
        <taxon>Sphingomonadales</taxon>
        <taxon>Sphingomonadaceae</taxon>
        <taxon>Sphingomonas</taxon>
    </lineage>
</organism>
<comment type="catalytic activity">
    <reaction evidence="7 8">
        <text>4 porphobilinogen + H2O = hydroxymethylbilane + 4 NH4(+)</text>
        <dbReference type="Rhea" id="RHEA:13185"/>
        <dbReference type="ChEBI" id="CHEBI:15377"/>
        <dbReference type="ChEBI" id="CHEBI:28938"/>
        <dbReference type="ChEBI" id="CHEBI:57845"/>
        <dbReference type="ChEBI" id="CHEBI:58126"/>
        <dbReference type="EC" id="2.5.1.61"/>
    </reaction>
</comment>
<dbReference type="Gene3D" id="3.40.190.10">
    <property type="entry name" value="Periplasmic binding protein-like II"/>
    <property type="match status" value="2"/>
</dbReference>
<dbReference type="SUPFAM" id="SSF54782">
    <property type="entry name" value="Porphobilinogen deaminase (hydroxymethylbilane synthase), C-terminal domain"/>
    <property type="match status" value="1"/>
</dbReference>
<gene>
    <name evidence="8 11" type="primary">hemC</name>
    <name evidence="11" type="ORF">SPDO_27970</name>
</gene>
<dbReference type="PANTHER" id="PTHR11557">
    <property type="entry name" value="PORPHOBILINOGEN DEAMINASE"/>
    <property type="match status" value="1"/>
</dbReference>
<evidence type="ECO:0000259" key="9">
    <source>
        <dbReference type="Pfam" id="PF01379"/>
    </source>
</evidence>
<dbReference type="InterPro" id="IPR036803">
    <property type="entry name" value="Porphobilinogen_deaminase_C_sf"/>
</dbReference>
<evidence type="ECO:0000259" key="10">
    <source>
        <dbReference type="Pfam" id="PF03900"/>
    </source>
</evidence>
<evidence type="ECO:0000313" key="11">
    <source>
        <dbReference type="EMBL" id="OWK28395.1"/>
    </source>
</evidence>
<dbReference type="FunFam" id="3.40.190.10:FF:000005">
    <property type="entry name" value="Porphobilinogen deaminase"/>
    <property type="match status" value="1"/>
</dbReference>
<dbReference type="PANTHER" id="PTHR11557:SF0">
    <property type="entry name" value="PORPHOBILINOGEN DEAMINASE"/>
    <property type="match status" value="1"/>
</dbReference>